<organism evidence="2 3">
    <name type="scientific">Suillus plorans</name>
    <dbReference type="NCBI Taxonomy" id="116603"/>
    <lineage>
        <taxon>Eukaryota</taxon>
        <taxon>Fungi</taxon>
        <taxon>Dikarya</taxon>
        <taxon>Basidiomycota</taxon>
        <taxon>Agaricomycotina</taxon>
        <taxon>Agaricomycetes</taxon>
        <taxon>Agaricomycetidae</taxon>
        <taxon>Boletales</taxon>
        <taxon>Suillineae</taxon>
        <taxon>Suillaceae</taxon>
        <taxon>Suillus</taxon>
    </lineage>
</organism>
<dbReference type="AlphaFoldDB" id="A0A9P7APA7"/>
<dbReference type="InterPro" id="IPR027417">
    <property type="entry name" value="P-loop_NTPase"/>
</dbReference>
<evidence type="ECO:0000313" key="2">
    <source>
        <dbReference type="EMBL" id="KAG1793486.1"/>
    </source>
</evidence>
<keyword evidence="3" id="KW-1185">Reference proteome</keyword>
<dbReference type="GeneID" id="64596801"/>
<dbReference type="PANTHER" id="PTHR42714:SF2">
    <property type="entry name" value="TRNA MODIFICATION GTPASE GTPBP3, MITOCHONDRIAL"/>
    <property type="match status" value="1"/>
</dbReference>
<accession>A0A9P7APA7</accession>
<dbReference type="InterPro" id="IPR006073">
    <property type="entry name" value="GTP-bd"/>
</dbReference>
<reference evidence="2" key="1">
    <citation type="journal article" date="2020" name="New Phytol.">
        <title>Comparative genomics reveals dynamic genome evolution in host specialist ectomycorrhizal fungi.</title>
        <authorList>
            <person name="Lofgren L.A."/>
            <person name="Nguyen N.H."/>
            <person name="Vilgalys R."/>
            <person name="Ruytinx J."/>
            <person name="Liao H.L."/>
            <person name="Branco S."/>
            <person name="Kuo A."/>
            <person name="LaButti K."/>
            <person name="Lipzen A."/>
            <person name="Andreopoulos W."/>
            <person name="Pangilinan J."/>
            <person name="Riley R."/>
            <person name="Hundley H."/>
            <person name="Na H."/>
            <person name="Barry K."/>
            <person name="Grigoriev I.V."/>
            <person name="Stajich J.E."/>
            <person name="Kennedy P.G."/>
        </authorList>
    </citation>
    <scope>NUCLEOTIDE SEQUENCE</scope>
    <source>
        <strain evidence="2">S12</strain>
    </source>
</reference>
<evidence type="ECO:0000313" key="3">
    <source>
        <dbReference type="Proteomes" id="UP000719766"/>
    </source>
</evidence>
<evidence type="ECO:0000259" key="1">
    <source>
        <dbReference type="Pfam" id="PF01926"/>
    </source>
</evidence>
<name>A0A9P7APA7_9AGAM</name>
<keyword evidence="2" id="KW-0378">Hydrolase</keyword>
<protein>
    <submittedName>
        <fullName evidence="2">P-loop containing nucleoside triphosphate hydrolase protein</fullName>
    </submittedName>
</protein>
<dbReference type="OrthoDB" id="8954335at2759"/>
<dbReference type="GO" id="GO:0002098">
    <property type="term" value="P:tRNA wobble uridine modification"/>
    <property type="evidence" value="ECO:0007669"/>
    <property type="project" value="TreeGrafter"/>
</dbReference>
<dbReference type="CDD" id="cd00882">
    <property type="entry name" value="Ras_like_GTPase"/>
    <property type="match status" value="1"/>
</dbReference>
<dbReference type="RefSeq" id="XP_041159911.1">
    <property type="nucleotide sequence ID" value="XM_041303037.1"/>
</dbReference>
<dbReference type="Gene3D" id="3.40.50.300">
    <property type="entry name" value="P-loop containing nucleotide triphosphate hydrolases"/>
    <property type="match status" value="2"/>
</dbReference>
<sequence length="490" mass="54532">MSSPAHAQPSISSIPSQCVVICGEAGSGKSSLINLIAGTNIAVTSCDAGGCTAETNMYENLMIQNETLKVKLVDTAGLDEGPRGTVPDTEARRILKKLLRTLTEQGDIHLIMYCVRGEREIRTLRRNYELIRSQVKRKVPIVLVVTCLESYQPDMEDWWRVNERTISNLGMTFAGHACITTATMTGPVFAERRAQSYDAVCKLIEQCRPSNNTRVDTGSSLGTVHHVPSRETASSDKHPNVVIFGQAGAGKSSLVNLLAGKNVAETSGDLTCCTLKWKEYFVELNDGSYNIFDTGGLQEPQPPTSSQYICAVENARSLIQKLERQGGIDLLIFCMRAGRFAAALRSNYRLFNEFLCEKKVPVVMVITRLENEVGEMDNWWKRNQDTFRHQRFDVDGHACITAIPGNCPERYEQSRTTIRKLVKEFTAGEQKQVRRGDDVFVSLMQKLKLLLENSRSKDIVHHLTERCGLPPDVAKQLADMIKKDVVEGAT</sequence>
<dbReference type="SUPFAM" id="SSF52540">
    <property type="entry name" value="P-loop containing nucleoside triphosphate hydrolases"/>
    <property type="match status" value="2"/>
</dbReference>
<dbReference type="Pfam" id="PF01926">
    <property type="entry name" value="MMR_HSR1"/>
    <property type="match status" value="2"/>
</dbReference>
<dbReference type="EMBL" id="JABBWE010000030">
    <property type="protein sequence ID" value="KAG1793486.1"/>
    <property type="molecule type" value="Genomic_DNA"/>
</dbReference>
<dbReference type="PANTHER" id="PTHR42714">
    <property type="entry name" value="TRNA MODIFICATION GTPASE GTPBP3"/>
    <property type="match status" value="1"/>
</dbReference>
<dbReference type="GO" id="GO:0016787">
    <property type="term" value="F:hydrolase activity"/>
    <property type="evidence" value="ECO:0007669"/>
    <property type="project" value="UniProtKB-KW"/>
</dbReference>
<dbReference type="GO" id="GO:0005829">
    <property type="term" value="C:cytosol"/>
    <property type="evidence" value="ECO:0007669"/>
    <property type="project" value="TreeGrafter"/>
</dbReference>
<feature type="domain" description="G" evidence="1">
    <location>
        <begin position="19"/>
        <end position="146"/>
    </location>
</feature>
<feature type="domain" description="G" evidence="1">
    <location>
        <begin position="240"/>
        <end position="367"/>
    </location>
</feature>
<proteinExistence type="predicted"/>
<dbReference type="GO" id="GO:0005525">
    <property type="term" value="F:GTP binding"/>
    <property type="evidence" value="ECO:0007669"/>
    <property type="project" value="InterPro"/>
</dbReference>
<dbReference type="Proteomes" id="UP000719766">
    <property type="component" value="Unassembled WGS sequence"/>
</dbReference>
<gene>
    <name evidence="2" type="ORF">HD556DRAFT_1374192</name>
</gene>
<dbReference type="GO" id="GO:0030488">
    <property type="term" value="P:tRNA methylation"/>
    <property type="evidence" value="ECO:0007669"/>
    <property type="project" value="TreeGrafter"/>
</dbReference>
<comment type="caution">
    <text evidence="2">The sequence shown here is derived from an EMBL/GenBank/DDBJ whole genome shotgun (WGS) entry which is preliminary data.</text>
</comment>